<accession>A0A831ZYI0</accession>
<dbReference type="SMART" id="SM00100">
    <property type="entry name" value="cNMP"/>
    <property type="match status" value="1"/>
</dbReference>
<dbReference type="AlphaFoldDB" id="A0A831ZYI0"/>
<reference evidence="2" key="1">
    <citation type="journal article" date="2020" name="mSystems">
        <title>Genome- and Community-Level Interaction Insights into Carbon Utilization and Element Cycling Functions of Hydrothermarchaeota in Hydrothermal Sediment.</title>
        <authorList>
            <person name="Zhou Z."/>
            <person name="Liu Y."/>
            <person name="Xu W."/>
            <person name="Pan J."/>
            <person name="Luo Z.H."/>
            <person name="Li M."/>
        </authorList>
    </citation>
    <scope>NUCLEOTIDE SEQUENCE [LARGE SCALE GENOMIC DNA]</scope>
    <source>
        <strain evidence="2">SpSt-456</strain>
    </source>
</reference>
<dbReference type="GO" id="GO:0005829">
    <property type="term" value="C:cytosol"/>
    <property type="evidence" value="ECO:0007669"/>
    <property type="project" value="TreeGrafter"/>
</dbReference>
<dbReference type="InterPro" id="IPR014710">
    <property type="entry name" value="RmlC-like_jellyroll"/>
</dbReference>
<dbReference type="CDD" id="cd00038">
    <property type="entry name" value="CAP_ED"/>
    <property type="match status" value="1"/>
</dbReference>
<dbReference type="PANTHER" id="PTHR24567:SF26">
    <property type="entry name" value="REGULATORY PROTEIN YEIL"/>
    <property type="match status" value="1"/>
</dbReference>
<evidence type="ECO:0000313" key="2">
    <source>
        <dbReference type="EMBL" id="HFK95970.1"/>
    </source>
</evidence>
<dbReference type="GO" id="GO:0003700">
    <property type="term" value="F:DNA-binding transcription factor activity"/>
    <property type="evidence" value="ECO:0007669"/>
    <property type="project" value="TreeGrafter"/>
</dbReference>
<feature type="domain" description="Cyclic nucleotide-binding" evidence="1">
    <location>
        <begin position="12"/>
        <end position="116"/>
    </location>
</feature>
<dbReference type="InterPro" id="IPR018490">
    <property type="entry name" value="cNMP-bd_dom_sf"/>
</dbReference>
<dbReference type="PANTHER" id="PTHR24567">
    <property type="entry name" value="CRP FAMILY TRANSCRIPTIONAL REGULATORY PROTEIN"/>
    <property type="match status" value="1"/>
</dbReference>
<dbReference type="EMBL" id="DSTK01000006">
    <property type="protein sequence ID" value="HFK95970.1"/>
    <property type="molecule type" value="Genomic_DNA"/>
</dbReference>
<dbReference type="SUPFAM" id="SSF51206">
    <property type="entry name" value="cAMP-binding domain-like"/>
    <property type="match status" value="1"/>
</dbReference>
<sequence>MMTTDELKGCPFFLVFGDAELEKIGQVTEKKSYKKGDVVYKNGDSAQKFFIVSKGLVSLREFQPGDAVGIAFETRGPGELFGVASLMPTKSYTLTAVCQEDTELYEVNVKGLDELIQWAPSIGYILMKEVARIYFDRYRLCKRQLYQMVKTPTLITALPG</sequence>
<name>A0A831ZYI0_9BACT</name>
<organism evidence="2">
    <name type="scientific">Desulfacinum infernum</name>
    <dbReference type="NCBI Taxonomy" id="35837"/>
    <lineage>
        <taxon>Bacteria</taxon>
        <taxon>Pseudomonadati</taxon>
        <taxon>Thermodesulfobacteriota</taxon>
        <taxon>Syntrophobacteria</taxon>
        <taxon>Syntrophobacterales</taxon>
        <taxon>Syntrophobacteraceae</taxon>
        <taxon>Desulfacinum</taxon>
    </lineage>
</organism>
<evidence type="ECO:0000259" key="1">
    <source>
        <dbReference type="PROSITE" id="PS50042"/>
    </source>
</evidence>
<proteinExistence type="predicted"/>
<dbReference type="InterPro" id="IPR000595">
    <property type="entry name" value="cNMP-bd_dom"/>
</dbReference>
<comment type="caution">
    <text evidence="2">The sequence shown here is derived from an EMBL/GenBank/DDBJ whole genome shotgun (WGS) entry which is preliminary data.</text>
</comment>
<protein>
    <submittedName>
        <fullName evidence="2">Cyclic nucleotide-binding domain-containing protein</fullName>
    </submittedName>
</protein>
<dbReference type="InterPro" id="IPR050397">
    <property type="entry name" value="Env_Response_Regulators"/>
</dbReference>
<gene>
    <name evidence="2" type="ORF">ENS06_01440</name>
</gene>
<dbReference type="Gene3D" id="2.60.120.10">
    <property type="entry name" value="Jelly Rolls"/>
    <property type="match status" value="1"/>
</dbReference>
<dbReference type="Pfam" id="PF00027">
    <property type="entry name" value="cNMP_binding"/>
    <property type="match status" value="1"/>
</dbReference>
<dbReference type="PROSITE" id="PS50042">
    <property type="entry name" value="CNMP_BINDING_3"/>
    <property type="match status" value="1"/>
</dbReference>